<reference evidence="2" key="1">
    <citation type="journal article" date="2017" name="Front. Plant Sci.">
        <title>Climate Clever Clovers: New Paradigm to Reduce the Environmental Footprint of Ruminants by Breeding Low Methanogenic Forages Utilizing Haplotype Variation.</title>
        <authorList>
            <person name="Kaur P."/>
            <person name="Appels R."/>
            <person name="Bayer P.E."/>
            <person name="Keeble-Gagnere G."/>
            <person name="Wang J."/>
            <person name="Hirakawa H."/>
            <person name="Shirasawa K."/>
            <person name="Vercoe P."/>
            <person name="Stefanova K."/>
            <person name="Durmic Z."/>
            <person name="Nichols P."/>
            <person name="Revell C."/>
            <person name="Isobe S.N."/>
            <person name="Edwards D."/>
            <person name="Erskine W."/>
        </authorList>
    </citation>
    <scope>NUCLEOTIDE SEQUENCE [LARGE SCALE GENOMIC DNA]</scope>
    <source>
        <strain evidence="2">cv. Daliak</strain>
    </source>
</reference>
<sequence>MNKNVKDNISVMIMCLLCLKGPSKLKKEVAKGGEGRNQQNSHMMCCTEKKIRERERERERCGLVQMGNVLEMGWLTRLCFVDGNI</sequence>
<organism evidence="1 2">
    <name type="scientific">Trifolium subterraneum</name>
    <name type="common">Subterranean clover</name>
    <dbReference type="NCBI Taxonomy" id="3900"/>
    <lineage>
        <taxon>Eukaryota</taxon>
        <taxon>Viridiplantae</taxon>
        <taxon>Streptophyta</taxon>
        <taxon>Embryophyta</taxon>
        <taxon>Tracheophyta</taxon>
        <taxon>Spermatophyta</taxon>
        <taxon>Magnoliopsida</taxon>
        <taxon>eudicotyledons</taxon>
        <taxon>Gunneridae</taxon>
        <taxon>Pentapetalae</taxon>
        <taxon>rosids</taxon>
        <taxon>fabids</taxon>
        <taxon>Fabales</taxon>
        <taxon>Fabaceae</taxon>
        <taxon>Papilionoideae</taxon>
        <taxon>50 kb inversion clade</taxon>
        <taxon>NPAAA clade</taxon>
        <taxon>Hologalegina</taxon>
        <taxon>IRL clade</taxon>
        <taxon>Trifolieae</taxon>
        <taxon>Trifolium</taxon>
    </lineage>
</organism>
<keyword evidence="2" id="KW-1185">Reference proteome</keyword>
<accession>A0A2Z6MA72</accession>
<dbReference type="AlphaFoldDB" id="A0A2Z6MA72"/>
<dbReference type="Proteomes" id="UP000242715">
    <property type="component" value="Unassembled WGS sequence"/>
</dbReference>
<evidence type="ECO:0000313" key="2">
    <source>
        <dbReference type="Proteomes" id="UP000242715"/>
    </source>
</evidence>
<dbReference type="EMBL" id="DF973344">
    <property type="protein sequence ID" value="GAU26943.1"/>
    <property type="molecule type" value="Genomic_DNA"/>
</dbReference>
<evidence type="ECO:0000313" key="1">
    <source>
        <dbReference type="EMBL" id="GAU26943.1"/>
    </source>
</evidence>
<gene>
    <name evidence="1" type="ORF">TSUD_06160</name>
</gene>
<proteinExistence type="predicted"/>
<protein>
    <submittedName>
        <fullName evidence="1">Uncharacterized protein</fullName>
    </submittedName>
</protein>
<name>A0A2Z6MA72_TRISU</name>